<dbReference type="EMBL" id="PVNL01000116">
    <property type="protein sequence ID" value="PRQ01344.1"/>
    <property type="molecule type" value="Genomic_DNA"/>
</dbReference>
<dbReference type="InterPro" id="IPR015421">
    <property type="entry name" value="PyrdxlP-dep_Trfase_major"/>
</dbReference>
<dbReference type="CDD" id="cd00610">
    <property type="entry name" value="OAT_like"/>
    <property type="match status" value="1"/>
</dbReference>
<keyword evidence="2 6" id="KW-0032">Aminotransferase</keyword>
<dbReference type="RefSeq" id="WP_106092578.1">
    <property type="nucleotide sequence ID" value="NZ_PVNL01000116.1"/>
</dbReference>
<dbReference type="InterPro" id="IPR015422">
    <property type="entry name" value="PyrdxlP-dep_Trfase_small"/>
</dbReference>
<dbReference type="GO" id="GO:0008483">
    <property type="term" value="F:transaminase activity"/>
    <property type="evidence" value="ECO:0007669"/>
    <property type="project" value="UniProtKB-KW"/>
</dbReference>
<dbReference type="PANTHER" id="PTHR11986:SF79">
    <property type="entry name" value="ACETYLORNITHINE AMINOTRANSFERASE, MITOCHONDRIAL"/>
    <property type="match status" value="1"/>
</dbReference>
<evidence type="ECO:0000313" key="6">
    <source>
        <dbReference type="EMBL" id="PRQ01344.1"/>
    </source>
</evidence>
<reference evidence="6 7" key="1">
    <citation type="submission" date="2018-03" db="EMBL/GenBank/DDBJ databases">
        <title>Draft Genome Sequences of the Obligatory Marine Myxobacteria Enhygromyxa salina SWB007.</title>
        <authorList>
            <person name="Poehlein A."/>
            <person name="Moghaddam J.A."/>
            <person name="Harms H."/>
            <person name="Alanjari M."/>
            <person name="Koenig G.M."/>
            <person name="Daniel R."/>
            <person name="Schaeberle T.F."/>
        </authorList>
    </citation>
    <scope>NUCLEOTIDE SEQUENCE [LARGE SCALE GENOMIC DNA]</scope>
    <source>
        <strain evidence="6 7">SWB007</strain>
    </source>
</reference>
<dbReference type="Proteomes" id="UP000238823">
    <property type="component" value="Unassembled WGS sequence"/>
</dbReference>
<dbReference type="InterPro" id="IPR005814">
    <property type="entry name" value="Aminotrans_3"/>
</dbReference>
<evidence type="ECO:0000256" key="5">
    <source>
        <dbReference type="RuleBase" id="RU003560"/>
    </source>
</evidence>
<dbReference type="OrthoDB" id="9801834at2"/>
<evidence type="ECO:0000256" key="3">
    <source>
        <dbReference type="ARBA" id="ARBA00022679"/>
    </source>
</evidence>
<dbReference type="Gene3D" id="3.90.1150.10">
    <property type="entry name" value="Aspartate Aminotransferase, domain 1"/>
    <property type="match status" value="1"/>
</dbReference>
<evidence type="ECO:0000256" key="2">
    <source>
        <dbReference type="ARBA" id="ARBA00022576"/>
    </source>
</evidence>
<comment type="cofactor">
    <cofactor evidence="1">
        <name>pyridoxal 5'-phosphate</name>
        <dbReference type="ChEBI" id="CHEBI:597326"/>
    </cofactor>
</comment>
<sequence length="422" mass="44354">MTSSGVQGQPREDLRWPTYPGHGIVLDAAVYDEGRVGGALRVRDTSGKIYLDAIAGIGTAVLGHAHPAWVEAIHRQLEKLGAVANTYGHVPQQQLAARLGELFPIDAGRSFFTNSGAEATEAAIKLALRATGRDVIVAFERAFHGRTLGAISLTANPAYRDPYVTCSGEAHTGRFASANVVRVPFNDEAALEQVFAELGPRIAAVFIEPIQGEGGVWPATKQFLLGARELCDRHGALLGLDEIQSGCGRTGRWTAWETIVGDDAQPDIIWLAKALGGSFPIGACLTTPALAEHMGPGTHGTTFGGNPIACVAALATLRIIEEEGLLDHAAAQLPTLEKIAADAPHPEVVEIRGAGAMIGVQIGGLDDGRAKQIAPALIEAGVLATTPGGHTLRLLLPYRAGETELREIWQAMARACATVPPA</sequence>
<keyword evidence="3 6" id="KW-0808">Transferase</keyword>
<dbReference type="InterPro" id="IPR050103">
    <property type="entry name" value="Class-III_PLP-dep_AT"/>
</dbReference>
<dbReference type="PIRSF" id="PIRSF000521">
    <property type="entry name" value="Transaminase_4ab_Lys_Orn"/>
    <property type="match status" value="1"/>
</dbReference>
<organism evidence="6 7">
    <name type="scientific">Enhygromyxa salina</name>
    <dbReference type="NCBI Taxonomy" id="215803"/>
    <lineage>
        <taxon>Bacteria</taxon>
        <taxon>Pseudomonadati</taxon>
        <taxon>Myxococcota</taxon>
        <taxon>Polyangia</taxon>
        <taxon>Nannocystales</taxon>
        <taxon>Nannocystaceae</taxon>
        <taxon>Enhygromyxa</taxon>
    </lineage>
</organism>
<dbReference type="PANTHER" id="PTHR11986">
    <property type="entry name" value="AMINOTRANSFERASE CLASS III"/>
    <property type="match status" value="1"/>
</dbReference>
<comment type="similarity">
    <text evidence="5">Belongs to the class-III pyridoxal-phosphate-dependent aminotransferase family.</text>
</comment>
<accession>A0A2S9Y8A7</accession>
<dbReference type="Pfam" id="PF00202">
    <property type="entry name" value="Aminotran_3"/>
    <property type="match status" value="1"/>
</dbReference>
<dbReference type="InterPro" id="IPR015424">
    <property type="entry name" value="PyrdxlP-dep_Trfase"/>
</dbReference>
<dbReference type="GO" id="GO:0042802">
    <property type="term" value="F:identical protein binding"/>
    <property type="evidence" value="ECO:0007669"/>
    <property type="project" value="TreeGrafter"/>
</dbReference>
<dbReference type="GO" id="GO:0030170">
    <property type="term" value="F:pyridoxal phosphate binding"/>
    <property type="evidence" value="ECO:0007669"/>
    <property type="project" value="InterPro"/>
</dbReference>
<dbReference type="EC" id="2.6.1.-" evidence="6"/>
<dbReference type="Gene3D" id="3.40.640.10">
    <property type="entry name" value="Type I PLP-dependent aspartate aminotransferase-like (Major domain)"/>
    <property type="match status" value="1"/>
</dbReference>
<protein>
    <submittedName>
        <fullName evidence="6">Acetylornithine/acetyl-lysine aminotransferase</fullName>
        <ecNumber evidence="6">2.6.1.-</ecNumber>
    </submittedName>
</protein>
<dbReference type="AlphaFoldDB" id="A0A2S9Y8A7"/>
<proteinExistence type="inferred from homology"/>
<keyword evidence="4 5" id="KW-0663">Pyridoxal phosphate</keyword>
<evidence type="ECO:0000313" key="7">
    <source>
        <dbReference type="Proteomes" id="UP000238823"/>
    </source>
</evidence>
<evidence type="ECO:0000256" key="4">
    <source>
        <dbReference type="ARBA" id="ARBA00022898"/>
    </source>
</evidence>
<evidence type="ECO:0000256" key="1">
    <source>
        <dbReference type="ARBA" id="ARBA00001933"/>
    </source>
</evidence>
<dbReference type="FunFam" id="3.40.640.10:FF:000004">
    <property type="entry name" value="Acetylornithine aminotransferase"/>
    <property type="match status" value="1"/>
</dbReference>
<name>A0A2S9Y8A7_9BACT</name>
<comment type="caution">
    <text evidence="6">The sequence shown here is derived from an EMBL/GenBank/DDBJ whole genome shotgun (WGS) entry which is preliminary data.</text>
</comment>
<gene>
    <name evidence="6" type="primary">argD_2</name>
    <name evidence="6" type="ORF">ENSA7_57070</name>
</gene>
<dbReference type="SUPFAM" id="SSF53383">
    <property type="entry name" value="PLP-dependent transferases"/>
    <property type="match status" value="1"/>
</dbReference>